<evidence type="ECO:0000256" key="2">
    <source>
        <dbReference type="RuleBase" id="RU000363"/>
    </source>
</evidence>
<accession>A0A6J4TS98</accession>
<dbReference type="PANTHER" id="PTHR43313">
    <property type="entry name" value="SHORT-CHAIN DEHYDROGENASE/REDUCTASE FAMILY 9C"/>
    <property type="match status" value="1"/>
</dbReference>
<protein>
    <recommendedName>
        <fullName evidence="3">Ketoreductase domain-containing protein</fullName>
    </recommendedName>
</protein>
<name>A0A6J4TS98_9ACTN</name>
<dbReference type="CDD" id="cd05374">
    <property type="entry name" value="17beta-HSD-like_SDR_c"/>
    <property type="match status" value="1"/>
</dbReference>
<dbReference type="Pfam" id="PF00106">
    <property type="entry name" value="adh_short"/>
    <property type="match status" value="1"/>
</dbReference>
<dbReference type="PANTHER" id="PTHR43313:SF1">
    <property type="entry name" value="3BETA-HYDROXYSTEROID DEHYDROGENASE DHS-16"/>
    <property type="match status" value="1"/>
</dbReference>
<dbReference type="PROSITE" id="PS00061">
    <property type="entry name" value="ADH_SHORT"/>
    <property type="match status" value="1"/>
</dbReference>
<organism evidence="4">
    <name type="scientific">uncultured Solirubrobacteraceae bacterium</name>
    <dbReference type="NCBI Taxonomy" id="1162706"/>
    <lineage>
        <taxon>Bacteria</taxon>
        <taxon>Bacillati</taxon>
        <taxon>Actinomycetota</taxon>
        <taxon>Thermoleophilia</taxon>
        <taxon>Solirubrobacterales</taxon>
        <taxon>Solirubrobacteraceae</taxon>
        <taxon>environmental samples</taxon>
    </lineage>
</organism>
<dbReference type="InterPro" id="IPR020904">
    <property type="entry name" value="Sc_DH/Rdtase_CS"/>
</dbReference>
<dbReference type="InterPro" id="IPR002347">
    <property type="entry name" value="SDR_fam"/>
</dbReference>
<gene>
    <name evidence="4" type="ORF">AVDCRST_MAG85-3664</name>
</gene>
<dbReference type="InterPro" id="IPR036291">
    <property type="entry name" value="NAD(P)-bd_dom_sf"/>
</dbReference>
<evidence type="ECO:0000313" key="4">
    <source>
        <dbReference type="EMBL" id="CAA9530871.1"/>
    </source>
</evidence>
<dbReference type="GO" id="GO:0016491">
    <property type="term" value="F:oxidoreductase activity"/>
    <property type="evidence" value="ECO:0007669"/>
    <property type="project" value="TreeGrafter"/>
</dbReference>
<proteinExistence type="inferred from homology"/>
<dbReference type="InterPro" id="IPR057326">
    <property type="entry name" value="KR_dom"/>
</dbReference>
<evidence type="ECO:0000256" key="1">
    <source>
        <dbReference type="ARBA" id="ARBA00006484"/>
    </source>
</evidence>
<dbReference type="SMART" id="SM00822">
    <property type="entry name" value="PKS_KR"/>
    <property type="match status" value="1"/>
</dbReference>
<dbReference type="Gene3D" id="3.40.50.720">
    <property type="entry name" value="NAD(P)-binding Rossmann-like Domain"/>
    <property type="match status" value="1"/>
</dbReference>
<dbReference type="GO" id="GO:0008202">
    <property type="term" value="P:steroid metabolic process"/>
    <property type="evidence" value="ECO:0007669"/>
    <property type="project" value="TreeGrafter"/>
</dbReference>
<feature type="domain" description="Ketoreductase" evidence="3">
    <location>
        <begin position="4"/>
        <end position="182"/>
    </location>
</feature>
<dbReference type="EMBL" id="CADCVT010000409">
    <property type="protein sequence ID" value="CAA9530871.1"/>
    <property type="molecule type" value="Genomic_DNA"/>
</dbReference>
<evidence type="ECO:0000259" key="3">
    <source>
        <dbReference type="SMART" id="SM00822"/>
    </source>
</evidence>
<dbReference type="PRINTS" id="PR00080">
    <property type="entry name" value="SDRFAMILY"/>
</dbReference>
<comment type="similarity">
    <text evidence="1 2">Belongs to the short-chain dehydrogenases/reductases (SDR) family.</text>
</comment>
<dbReference type="SUPFAM" id="SSF51735">
    <property type="entry name" value="NAD(P)-binding Rossmann-fold domains"/>
    <property type="match status" value="1"/>
</dbReference>
<dbReference type="AlphaFoldDB" id="A0A6J4TS98"/>
<sequence length="279" mass="29403">MSRGTVLVTGTSSGIGRATALHLATCGFDVLAGVRGDADAAAVAALAPERISPVILDVTAPDQVWAAADRARSSGLVGLVNNAGVTFQGPIERLALDDLRRQLEVNLIGAVVMTQATLPLLRASKGRIVMLSSIGGRRALPFLSPYNASKFALEGLSDSLRQELRPQGIEVAIIQPGSVKTAIWQKGTESGREALETLDPEARALYGTRLEAMMKAASKTAARGVEPVEVAEAIAHALTSSRPKTRYVVGLDARIQMRMAAVLPTRTLDAFVARVTGTR</sequence>
<reference evidence="4" key="1">
    <citation type="submission" date="2020-02" db="EMBL/GenBank/DDBJ databases">
        <authorList>
            <person name="Meier V. D."/>
        </authorList>
    </citation>
    <scope>NUCLEOTIDE SEQUENCE</scope>
    <source>
        <strain evidence="4">AVDCRST_MAG85</strain>
    </source>
</reference>
<dbReference type="PRINTS" id="PR00081">
    <property type="entry name" value="GDHRDH"/>
</dbReference>